<sequence>MPLPLDRLIYIDDSGHPKSGLVVYGWIEFSPDRWSSVLRTWLDLRKRLWREYRIPVTEELHTTEYVNGRGRISTKMPDRFIHNGIEFWKDFGREVALECLETLRYTEGLRLGAVYRSGEPKALAQTRTETYLSLVNRFESELEESNSLAMILMDGDGTDDSYKNTHRSLELSKRHVIEDAIHLDSKTSQLVQMADLVAWSANALIDQHPKNGFAQDWYPKYLSERDPERLPKAI</sequence>
<organism evidence="1 2">
    <name type="scientific">Glutamicibacter ardleyensis</name>
    <dbReference type="NCBI Taxonomy" id="225894"/>
    <lineage>
        <taxon>Bacteria</taxon>
        <taxon>Bacillati</taxon>
        <taxon>Actinomycetota</taxon>
        <taxon>Actinomycetes</taxon>
        <taxon>Micrococcales</taxon>
        <taxon>Micrococcaceae</taxon>
        <taxon>Glutamicibacter</taxon>
    </lineage>
</organism>
<accession>A0ABQ2DTU0</accession>
<gene>
    <name evidence="1" type="ORF">GCM10007173_35150</name>
</gene>
<comment type="caution">
    <text evidence="1">The sequence shown here is derived from an EMBL/GenBank/DDBJ whole genome shotgun (WGS) entry which is preliminary data.</text>
</comment>
<dbReference type="EMBL" id="BMKX01000013">
    <property type="protein sequence ID" value="GGJ73126.1"/>
    <property type="molecule type" value="Genomic_DNA"/>
</dbReference>
<dbReference type="Pfam" id="PF12686">
    <property type="entry name" value="DUF3800"/>
    <property type="match status" value="1"/>
</dbReference>
<evidence type="ECO:0008006" key="3">
    <source>
        <dbReference type="Google" id="ProtNLM"/>
    </source>
</evidence>
<evidence type="ECO:0000313" key="2">
    <source>
        <dbReference type="Proteomes" id="UP000606115"/>
    </source>
</evidence>
<evidence type="ECO:0000313" key="1">
    <source>
        <dbReference type="EMBL" id="GGJ73126.1"/>
    </source>
</evidence>
<name>A0ABQ2DTU0_9MICC</name>
<dbReference type="GeneID" id="303305849"/>
<dbReference type="RefSeq" id="WP_188687350.1">
    <property type="nucleotide sequence ID" value="NZ_BMKX01000013.1"/>
</dbReference>
<dbReference type="Proteomes" id="UP000606115">
    <property type="component" value="Unassembled WGS sequence"/>
</dbReference>
<protein>
    <recommendedName>
        <fullName evidence="3">DUF3800 domain-containing protein</fullName>
    </recommendedName>
</protein>
<dbReference type="InterPro" id="IPR024524">
    <property type="entry name" value="DUF3800"/>
</dbReference>
<reference evidence="2" key="1">
    <citation type="journal article" date="2019" name="Int. J. Syst. Evol. Microbiol.">
        <title>The Global Catalogue of Microorganisms (GCM) 10K type strain sequencing project: providing services to taxonomists for standard genome sequencing and annotation.</title>
        <authorList>
            <consortium name="The Broad Institute Genomics Platform"/>
            <consortium name="The Broad Institute Genome Sequencing Center for Infectious Disease"/>
            <person name="Wu L."/>
            <person name="Ma J."/>
        </authorList>
    </citation>
    <scope>NUCLEOTIDE SEQUENCE [LARGE SCALE GENOMIC DNA]</scope>
    <source>
        <strain evidence="2">CGMCC 1.3685</strain>
    </source>
</reference>
<proteinExistence type="predicted"/>
<keyword evidence="2" id="KW-1185">Reference proteome</keyword>